<dbReference type="PROSITE" id="PS00455">
    <property type="entry name" value="AMP_BINDING"/>
    <property type="match status" value="3"/>
</dbReference>
<dbReference type="CDD" id="cd12115">
    <property type="entry name" value="A_NRPS_Sfm_like"/>
    <property type="match status" value="1"/>
</dbReference>
<dbReference type="PROSITE" id="PS50075">
    <property type="entry name" value="CARRIER"/>
    <property type="match status" value="5"/>
</dbReference>
<dbReference type="InterPro" id="IPR020845">
    <property type="entry name" value="AMP-binding_CS"/>
</dbReference>
<dbReference type="CDD" id="cd19543">
    <property type="entry name" value="DCL_NRPS"/>
    <property type="match status" value="2"/>
</dbReference>
<name>A0A4Q9R6Y1_9GAMM</name>
<dbReference type="InterPro" id="IPR023213">
    <property type="entry name" value="CAT-like_dom_sf"/>
</dbReference>
<accession>A0A4Q9R6Y1</accession>
<dbReference type="FunFam" id="3.40.50.12780:FF:000012">
    <property type="entry name" value="Non-ribosomal peptide synthetase"/>
    <property type="match status" value="3"/>
</dbReference>
<dbReference type="SUPFAM" id="SSF52777">
    <property type="entry name" value="CoA-dependent acyltransferases"/>
    <property type="match status" value="14"/>
</dbReference>
<dbReference type="FunFam" id="3.30.559.30:FF:000001">
    <property type="entry name" value="Non-ribosomal peptide synthetase"/>
    <property type="match status" value="2"/>
</dbReference>
<dbReference type="NCBIfam" id="TIGR01720">
    <property type="entry name" value="NRPS-para261"/>
    <property type="match status" value="2"/>
</dbReference>
<keyword evidence="3" id="KW-0596">Phosphopantetheine</keyword>
<dbReference type="SUPFAM" id="SSF56801">
    <property type="entry name" value="Acetyl-CoA synthetase-like"/>
    <property type="match status" value="5"/>
</dbReference>
<dbReference type="Gene3D" id="3.30.300.30">
    <property type="match status" value="5"/>
</dbReference>
<dbReference type="SUPFAM" id="SSF47336">
    <property type="entry name" value="ACP-like"/>
    <property type="match status" value="5"/>
</dbReference>
<feature type="domain" description="Carrier" evidence="6">
    <location>
        <begin position="2070"/>
        <end position="2144"/>
    </location>
</feature>
<evidence type="ECO:0000256" key="4">
    <source>
        <dbReference type="ARBA" id="ARBA00022553"/>
    </source>
</evidence>
<comment type="caution">
    <text evidence="7">The sequence shown here is derived from an EMBL/GenBank/DDBJ whole genome shotgun (WGS) entry which is preliminary data.</text>
</comment>
<dbReference type="CDD" id="cd05930">
    <property type="entry name" value="A_NRPS"/>
    <property type="match status" value="1"/>
</dbReference>
<evidence type="ECO:0000256" key="2">
    <source>
        <dbReference type="ARBA" id="ARBA00006432"/>
    </source>
</evidence>
<sequence length="6256" mass="697951">MNAENAQKLARRFIELPSEKRRLFLEGLCEEGVDFSLFPIPANVACEERDGLSYAQQRMWFLWQLDPQSAAYNLPMAVRLKGELDRAALQHAFDGLVARHETLRSRFSEQDGLARQHIVEPFAVAIAQHDLSAVEASEREDQVRILADDEALAPFDLTRGPLLRVHLLKLAAQEHVLLLTLHHIVADGWSYNVLIDEFIQFYDAASSATEAALQHLPIQYRDYALWQRSWLEAGEQDRQLVYWRDKLGGEHVPLELPTDHPRPLTPSYRGARHEFEVEPVLAECLRIFAREQGVTLFMVLLAAFKVLLYRYSGQSAIRVGVPVANRNRAEVEGLIGCFINTQVLHTEIDPLIDVRELLQRVKETALGAQAHQDLPFERLVEALDLDRSLSHSPLFQVLFNHQSHVADTSVIKGQSSLTLAALQRESRIAQFDLTLDTYEQGDHLYAAFGYATDLFDEPTIERMAGHWRNLLEGIVQYPQRSISELPLLSWEEHRQIVYHWNRIEANYPRDQCIHALIEEQAAKTPDSIAVLFGDQELTYRQLNQRANQLARKLRELGVGPEVLVGIAVERSLEIVIGLLAILKTGGAYVPLDPEYPQQRLAYMLEDSQALLLLSQSSLLPRLPQDTSADILLLDQLKLESYSSENTAATVTPEGLAYSIYTSGSTGRPKGVLIEHRNVAALIGWAHTVYSRESFQGVLASTSICFDLSVWELFVTLAAGGYVVLANNALELPLLAAKERVHLINTVPSAIKALYETGQLPETVHTINLAGEPLKQSLVDDLYRSAHVQKVYDLYGPSEDTTYSTYTLREKDGQANIGRPISNSAVYLIDESVHPVPIGSAGELCLSGAGLTRGYLRRPALTAEKFLPNPFDESEQGGGRLYRTGDLARYRPDGVIEYVGRIDHQVKVRGFRIELGEIEAKLQEHAAVREAVVIDIDGPGGKQLAAYLVLATGQSAEPDQQNILLITLREHLKAVLPDYMVPTHLLFLDALPLTPNGKLDRKALPKPDTNLLQKAYVAPHSELEQHIADIWADVLGIERVGLSDNFFALGGHSLLATRVISRIRQTLDIELPLRSLFEAVDLSGFVAQAGKNKRSKRSAFEKADRSQPLALSYAQQRQWFLWQLEPQGAAYNIPAALRLKGTLDIEALHHGFESLIVRHETLRTTFRQEGDQAIQIIHPSIAFALEVETVSQASEENILVWVEAEANQPFDLVQGPLLRVRLLRLAENDHVLLLTLHHIVSDGWSMPVMVDELVQLYEGYSTGREVKLPELPAQYADYAIWQRQWMAAGEQERQLAYWKAQLGDEQPVLELPTDHPRPAMQSYSGSSLNIGLDSDQVCSLRQLAQQQGVTLFMLLLASFQTLLHRYSGQCDIRVGVPIANRTRAETERLIGFFVNTQVLKAEFDLGTTFRELLQQVKHTALEAQAHQDLPFEKLVEALQPQRSLSHSPLFQVMFNHQAQVRGEGHTLPGLKVESLVWDRHAAQFDLTLDTFESEDGLRAALTYATDLFEHDTVERLAAHWKNLLSAIIQNPQQRISELPLLSEEEYQRTVHGWNSTRASYPSDRCIHQLIEAQSEKTPHSVAVIFGDQELTYQQLNQRSNQLAHKLGELGVGPDVLVGIAVERSPEMVVGLLAILKAGGAYVPLDPEYPQERLNYMLEDSGAILLLSQSALQARLPLETRASTLMLDQLSLEGYPSDNPVCLASPENLAYSIYTSGSTGRPKGVLIEHRNAAALIGWARMLYSREELQGVLASTSICFDLSVWELFVTLSAGGYVVLASNALELPLLVAKERVRLVNTVPSVIQALCEAGQLPDTVRTINLAGEALKQSLVDELYRAGHVQQVYDLYGPSEDTTYSTCTLRVENGRANIGRPISNGTAYLLDGSGLPVAIGCVAELCLAGAGLARGYLGRPALTAEKFLPNPYDGSEKGGGRLYRTGDLARYRADGVIEYAGRIDHQVKVRGFRIELGEVEARLLEQEAVLEAVVLAQEALGGQQLVGHIVPSAGEVLEDLDAQSTLRDRIKEQLKASLPDYMVPAYLLFLREMPLTPNGKLDRKALPMPDISLLQQKYVAPRSELQQSIAAIWAEVLKVEQVGLTDNFFELGGDSIISIQVVSRARQAGISFTAKDLFQRQTVLELAVVARMFVGQQIDQGPVTGEMSLTPIQRSFFEVEVPERYHWNQSVLLKPAERLVPERLGAALNVLVEHHDALRLRFTEKERNWTARFEGKSDGELLWQRDLSDIGGLEVLCNEAQASLSLEQGPLLRALLVNLPKGQQRLLLVIHHLVVDGISWRIVLEDLQTAYQQLSQGRGPELPSKTSSLQTWAEHLIALAASPMLEQELAYWQNQLQDCSDDLPCDHPDGGRQYRHAVAVSSHLDRDWTRRLLQDAPAAYRTQVNDLLLTALARVICHWTGQPSALIRLEGHGREDLFEGLDTTRTLGWFTSMYPLRLALARDEASSLKTVKEQLRAVPNKGLGYGLLRHLGKETVRQALQRLPRGEIVFNYLGQFDQSFDVRAGLFMPADESGGRSQSGEAPLDGLLSINGQVYGGELSLGWTFSREVFDEETVQRLADEYTEELKALIEHCTAQGSAGLTPSDFPLAGLDQAQLDALPISARDIEDIYPLSPMQQGMLFHTLYAQGGGDYINQMRVDVDGLDVERFRQAWQSVVDRHDVLRARFVTQFEQPLQVIRRQVEIPFASLDWSAQLDIQQSLDTWAEADRQQGFDLLNDPLLRLAVIRTGENSHHLIYTSHHILMDGWSSSQLLGEVLQVYAGQPGTRQPSRYRDYIDWLQKQDKASSEAFWKEQLKDLDGPTRLAQAIRQDKVDLGTGYGDHYQVLDQQQTQRLIDFARQQRVTVNTLVQAAWLLLLQRYTGQDSVTFGATVAGRPGELQGVEQQLGLFINTLSVIASPKQEQSVAQWIEQVQAQNLALREHEHTPLYEIQRWAGFGGESLFDNILVFENYPISEALQQGAPDGLSFSAVVNHEQTNYPLTLGIGLGEELSIHYSYDREHFSAESVARLGQHFGKLLDAITQQPQQALGELRLLDEQEYQRIVHEWNRTQADYPSDRCIHELIEDQVRRTPQAVAVVFEDLQLTYEQLDKKANRLAYKLIELGVCTDVLVGIAVERSPEMVIGLLAILKAGGAYVPLDPEYPRERLAYMIEDSGIGLLLIQEHLREHLPVPESVRCLGLDQAADWLEGYGEDDPARQSTCDSAAYVIFTSGSTGKPKGVTIPHGAFAMHCQAAAQRYGITGKDCMLQFASISFDAAAEQIFMSLAFGLRLVMGEVKQWSAKQLVERIQEHGVSILNVPPAYLVHVVESQDRAQIIDVRLCILGGEAWGQGVLTGAIRAPHLFNAYGPTEAVVTPMLWEADSEVFDGYAPIGRPVGRRCAYVLDEGLSPLPLSVSGELHLGGEGLGRGYHERPALTAERFIPDPFDSSEQGGGRLYRTGDLTRYRTGGVIEYAGRIDHQVKIRGFRIELGEIEAQLQAHEAVREAVVIDIEEAIGKQLAAYLVTDTDLSNDPDWQATLRSTLRDYLKESLPDYMVPAHLVFLEAMPLTPNGKLDRKALPKPDASQLQQEYVAPRSELEQRIASIWAEVLKVEQVGLSDNFFELGGHSLLATQVISRLRQALDIELPLRTLFETRDLADFARQVGQGKAVQVPALVRMDRSQPLVLSYAQQRQWFLWQLEPESSAYHLPTVVSLKGALDIEALQRSFESLIQRHESLRTTFRQEGEQAIQVVHPRMAFTLAQERLEAADEVLIRTKVEAEVDRPFDLEPGPLLRVKLLRLSEDEHMLILTLHHIVSDGWSSPIMVDELVRFYEGYSQGREVELPELPIQYADYAIWQRSWMEAGEQERQLAYWKAQLGDEQPVLELPTDRTRPAILSQEGAGLSIELNNELAQSLKQLAQQQGVTLFMLLLASFQALLHRYSGQNDIRVGVPIANRNCVETERLIGFFVNTQVLKAEFELQMSFSELLRQVKRTALEAQAHQDLPFEQLVEALQPERSLSHSPLFQVMYNHQAQVKGGSRVLPGLKLASLEWSSHTSHFDLTLDTFEHEAGIGASLNYATALFDEQTIARLARHWLNLLQGIVKTPSQRIAELPMLAEVERRAILEQWDNTHAGYPGNRYVHQLIEDQVRQAPNAVAVIFNDQPLTYRELDAQANRLAHKLIEMGVGPEVRVAIAMRRSAEIMVAFLAVLKAGGAYVPLDVAHPRERLLYMMEDCKATLVLTQSDLLDVLAIPQGLAAVLVDKGDAWSGYPNSAPVVAIAEDNLAYVIYTSGSTGQPKGVAVSHGPLVAHIQAIADLYETGPADCELHFMSFAFDGSHEGWMPALAKGARVLIRDDSLWLPEYTYAQMHQHNVTIGIFPPVYLQQLAEHAAREGNPPTTRIYCFGGDAVPQASYELARKALRPDYIVNGYGPTETVVTPLLWKAGKSEHCGAAYAPIGRLVGRRRGYVLGSDLSLLPAGFTGELYLGGHGVARGYLDRPGFTAERFVPDPFGDGERVYRSGDLTRTRADGIVDYLGRIDYQVKIRGFRIELGEIEARLQDHEAVRESVVIDIEGPSGKQLAAYLVTDTDLSNDREQQATLRTVLRDYLKESLPDYMVPAHLVFLDKLPLTPNGKLDRKALPEPDASQLQQEYVAPQSELEQRIAAIWADVLKVERVGLTDNFFELGGDSIISIQVVSRARQMGIGFTPKELFQHQTVQGLASVAKRGEEGGLRIDQGPVTGEALLLPIHQSFFEEDIPQRHHWNQALLLKPGRALNAEYLEQAIQALVVHHDALRLSFIQDANQVWTAHYRPVSEQQPILWQSSVQNEAQLEALCTEAQGSLNLQDGPLIRAVLASLADGSQRLLLAIHHLVVDGVSWRILMEDLQTAYGQLTSAQAIKLPAKTSSTKAWAEHLQTYANSEVLQQELGYWKDQLADANADLPCDNSAGSLQGLYAASVHTHLDQAYTRQLLQQAPAAYRTQVNDLLLTALARVIARWTQQDDVLIQLEGHGREDLFEDIDLSRTLGWFTSVFPVKLSPQAELPTSIKTIKEQLRAVPNKGIGFGALRYLGGETAKRALSDLPEPRITFNYLGQFDGSFGEGENTSAFLIPAVESSGASQSAQTPLGNWLSINGQVYGGELRLDWSFSQEMYKEETIQRLAQEYAEELEALIAHCAAKNTFGLTPSDVPLAGLSQPQLEVLPIPAQDIEDIYPLSPMQQGMLFHTLYAQGDGDYINQMRVDVEGLDVERFRQAWQAVVNRHDALRASFITQFEQPLQVIRKQVEIPFVSLDWRSQSDLESSLDTWAEADRQQGFDLLNDPLLRLAVIRTGENSHQLVYTSHHILMDGWSNSQSLGEVLQAYAGVQANPQAGRYRDYIEWLQKQDKGQDEAFWRNQFGELQEPTRLAQAIRQDKADLGTGYGEHYQVLGQSQTRQLSEFARQQRVTVNTLVQATWLLLLQRYTGQDGVTFGATVAGRPAELKGVEQQLGLFINTLPVIASPKPEQSVAQWLEQVQAQNLALREHEHTPLYEVQRWAGFGGEALFDNILVFENYPISDALQQGAPDGLKFGAVASQEQTNYPLTLAIGLGNELSIHYSYDHEHFSTATVQKIAEHFGNLFEALTQQPQQLLGELPLLSKEEQQQIIHDWNRTEASYPSDQCIHQLIEIQADRTPDAVAVIFGDQELTYRELNRKANQLAYKLQALGVGPDVLVGIAMERSLEMVVGLLAILKAGGAYVPLDPEYPRERLAYMIEDSGIQLLLSQGHLQNQLPVPSHVQRLDLDQGNDWQGYSEATPANFTQPENLAYVIYTSGSTGRPKGAANSHAGLVNRLNWMQKAYELGAVDTVLQKTPFSFDVSVWEFFWPLITGARLAVAQPGDHRDPARLIETIHRHKVTTLHFVPSMLQAFMTNEQVESCTSIKRIVCSGEALPADLVQQTLARLPEVGLFNLYGPTEAAIDVTHWTCRPEDQSSIPIGQPIDNLKTHILTGSLSPVGQHVGGELYLGGVGLARGYHQRPALTAERFIPDPFDNSEQGGGRLYRTGDLARYRADGVIEYAGRIDHQVKIRGFRIELGEIETRLQEHEAIREAVVIDIEGPSGKQLAAYLVTDTDLADDPERQAALRGTLREHLKVSLPDYMVPAHLVFLETLPLTPNGKLDRKALPKPDTSQLQQKYVAPRSELEQQVASIWADVLKVEKVGLTDNFFELGGHSLLAVQVISQVNAQLGIDLPLQLIFESPSLSDFSMNLKNYGLVLSEAGLSDIEKLMNEMAEA</sequence>
<dbReference type="InterPro" id="IPR020806">
    <property type="entry name" value="PKS_PP-bd"/>
</dbReference>
<dbReference type="EMBL" id="QJUP01000013">
    <property type="protein sequence ID" value="TBU96301.1"/>
    <property type="molecule type" value="Genomic_DNA"/>
</dbReference>
<keyword evidence="8" id="KW-1185">Reference proteome</keyword>
<dbReference type="NCBIfam" id="NF004282">
    <property type="entry name" value="PRK05691.1"/>
    <property type="match status" value="7"/>
</dbReference>
<dbReference type="InterPro" id="IPR009081">
    <property type="entry name" value="PP-bd_ACP"/>
</dbReference>
<dbReference type="PANTHER" id="PTHR45398">
    <property type="match status" value="1"/>
</dbReference>
<gene>
    <name evidence="7" type="ORF">DNJ96_11040</name>
</gene>
<dbReference type="RefSeq" id="WP_131184031.1">
    <property type="nucleotide sequence ID" value="NZ_QJUO01000009.1"/>
</dbReference>
<dbReference type="Pfam" id="PF00501">
    <property type="entry name" value="AMP-binding"/>
    <property type="match status" value="5"/>
</dbReference>
<evidence type="ECO:0000256" key="1">
    <source>
        <dbReference type="ARBA" id="ARBA00001957"/>
    </source>
</evidence>
<feature type="domain" description="Carrier" evidence="6">
    <location>
        <begin position="4641"/>
        <end position="4715"/>
    </location>
</feature>
<dbReference type="InterPro" id="IPR036736">
    <property type="entry name" value="ACP-like_sf"/>
</dbReference>
<dbReference type="FunFam" id="3.40.50.980:FF:000001">
    <property type="entry name" value="Non-ribosomal peptide synthetase"/>
    <property type="match status" value="5"/>
</dbReference>
<feature type="domain" description="Carrier" evidence="6">
    <location>
        <begin position="3580"/>
        <end position="3655"/>
    </location>
</feature>
<dbReference type="CDD" id="cd17649">
    <property type="entry name" value="A_NRPS_PvdJ-like"/>
    <property type="match status" value="2"/>
</dbReference>
<dbReference type="FunFam" id="3.30.300.30:FF:000010">
    <property type="entry name" value="Enterobactin synthetase component F"/>
    <property type="match status" value="5"/>
</dbReference>
<dbReference type="FunFam" id="2.30.38.10:FF:000001">
    <property type="entry name" value="Non-ribosomal peptide synthetase PvdI"/>
    <property type="match status" value="1"/>
</dbReference>
<dbReference type="Gene3D" id="3.30.559.30">
    <property type="entry name" value="Nonribosomal peptide synthetase, condensation domain"/>
    <property type="match status" value="7"/>
</dbReference>
<evidence type="ECO:0000313" key="8">
    <source>
        <dbReference type="Proteomes" id="UP000292639"/>
    </source>
</evidence>
<dbReference type="Gene3D" id="1.10.1200.10">
    <property type="entry name" value="ACP-like"/>
    <property type="match status" value="5"/>
</dbReference>
<comment type="cofactor">
    <cofactor evidence="1">
        <name>pantetheine 4'-phosphate</name>
        <dbReference type="ChEBI" id="CHEBI:47942"/>
    </cofactor>
</comment>
<dbReference type="NCBIfam" id="NF003417">
    <property type="entry name" value="PRK04813.1"/>
    <property type="match status" value="5"/>
</dbReference>
<dbReference type="GO" id="GO:0031177">
    <property type="term" value="F:phosphopantetheine binding"/>
    <property type="evidence" value="ECO:0007669"/>
    <property type="project" value="InterPro"/>
</dbReference>
<evidence type="ECO:0000259" key="6">
    <source>
        <dbReference type="PROSITE" id="PS50075"/>
    </source>
</evidence>
<organism evidence="7 8">
    <name type="scientific">Stutzerimonas kirkiae</name>
    <dbReference type="NCBI Taxonomy" id="2211392"/>
    <lineage>
        <taxon>Bacteria</taxon>
        <taxon>Pseudomonadati</taxon>
        <taxon>Pseudomonadota</taxon>
        <taxon>Gammaproteobacteria</taxon>
        <taxon>Pseudomonadales</taxon>
        <taxon>Pseudomonadaceae</taxon>
        <taxon>Stutzerimonas</taxon>
    </lineage>
</organism>
<dbReference type="Gene3D" id="3.30.559.10">
    <property type="entry name" value="Chloramphenicol acetyltransferase-like domain"/>
    <property type="match status" value="7"/>
</dbReference>
<keyword evidence="4" id="KW-0597">Phosphoprotein</keyword>
<proteinExistence type="inferred from homology"/>
<dbReference type="GO" id="GO:0043041">
    <property type="term" value="P:amino acid activation for nonribosomal peptide biosynthetic process"/>
    <property type="evidence" value="ECO:0007669"/>
    <property type="project" value="UniProtKB-ARBA"/>
</dbReference>
<dbReference type="GO" id="GO:0016874">
    <property type="term" value="F:ligase activity"/>
    <property type="evidence" value="ECO:0007669"/>
    <property type="project" value="UniProtKB-KW"/>
</dbReference>
<reference evidence="7 8" key="1">
    <citation type="submission" date="2018-06" db="EMBL/GenBank/DDBJ databases">
        <title>Three novel Pseudomonas species isolated from symptomatic oak.</title>
        <authorList>
            <person name="Bueno-Gonzalez V."/>
            <person name="Brady C."/>
        </authorList>
    </citation>
    <scope>NUCLEOTIDE SEQUENCE [LARGE SCALE GENOMIC DNA]</scope>
    <source>
        <strain evidence="7 8">P17C</strain>
    </source>
</reference>
<dbReference type="Pfam" id="PF13193">
    <property type="entry name" value="AMP-binding_C"/>
    <property type="match status" value="5"/>
</dbReference>
<feature type="domain" description="Carrier" evidence="6">
    <location>
        <begin position="1017"/>
        <end position="1092"/>
    </location>
</feature>
<dbReference type="InterPro" id="IPR010071">
    <property type="entry name" value="AA_adenyl_dom"/>
</dbReference>
<dbReference type="PANTHER" id="PTHR45398:SF1">
    <property type="entry name" value="ENZYME, PUTATIVE (JCVI)-RELATED"/>
    <property type="match status" value="1"/>
</dbReference>
<dbReference type="Gene3D" id="3.40.50.980">
    <property type="match status" value="10"/>
</dbReference>
<dbReference type="FunFam" id="3.30.559.10:FF:000012">
    <property type="entry name" value="Non-ribosomal peptide synthetase"/>
    <property type="match status" value="3"/>
</dbReference>
<evidence type="ECO:0000256" key="3">
    <source>
        <dbReference type="ARBA" id="ARBA00022450"/>
    </source>
</evidence>
<evidence type="ECO:0000313" key="7">
    <source>
        <dbReference type="EMBL" id="TBU96301.1"/>
    </source>
</evidence>
<dbReference type="Pfam" id="PF00668">
    <property type="entry name" value="Condensation"/>
    <property type="match status" value="7"/>
</dbReference>
<dbReference type="InterPro" id="IPR006162">
    <property type="entry name" value="Ppantetheine_attach_site"/>
</dbReference>
<dbReference type="FunFam" id="1.10.1200.10:FF:000005">
    <property type="entry name" value="Nonribosomal peptide synthetase 1"/>
    <property type="match status" value="5"/>
</dbReference>
<dbReference type="InterPro" id="IPR010060">
    <property type="entry name" value="NRPS_synth"/>
</dbReference>
<dbReference type="GO" id="GO:0044550">
    <property type="term" value="P:secondary metabolite biosynthetic process"/>
    <property type="evidence" value="ECO:0007669"/>
    <property type="project" value="UniProtKB-ARBA"/>
</dbReference>
<comment type="similarity">
    <text evidence="2">Belongs to the ATP-dependent AMP-binding enzyme family.</text>
</comment>
<dbReference type="InterPro" id="IPR000873">
    <property type="entry name" value="AMP-dep_synth/lig_dom"/>
</dbReference>
<dbReference type="SMART" id="SM00823">
    <property type="entry name" value="PKS_PP"/>
    <property type="match status" value="5"/>
</dbReference>
<dbReference type="InterPro" id="IPR001242">
    <property type="entry name" value="Condensation_dom"/>
</dbReference>
<feature type="domain" description="Carrier" evidence="6">
    <location>
        <begin position="6160"/>
        <end position="6235"/>
    </location>
</feature>
<dbReference type="Pfam" id="PF00550">
    <property type="entry name" value="PP-binding"/>
    <property type="match status" value="5"/>
</dbReference>
<dbReference type="CDD" id="cd19534">
    <property type="entry name" value="E_NRPS"/>
    <property type="match status" value="2"/>
</dbReference>
<dbReference type="InterPro" id="IPR025110">
    <property type="entry name" value="AMP-bd_C"/>
</dbReference>
<dbReference type="NCBIfam" id="TIGR01733">
    <property type="entry name" value="AA-adenyl-dom"/>
    <property type="match status" value="5"/>
</dbReference>
<protein>
    <submittedName>
        <fullName evidence="7">Non-ribosomal peptide synthetase</fullName>
    </submittedName>
</protein>
<dbReference type="InterPro" id="IPR045851">
    <property type="entry name" value="AMP-bd_C_sf"/>
</dbReference>
<dbReference type="Gene3D" id="2.30.38.10">
    <property type="entry name" value="Luciferase, Domain 3"/>
    <property type="match status" value="5"/>
</dbReference>
<dbReference type="PROSITE" id="PS00012">
    <property type="entry name" value="PHOSPHOPANTETHEINE"/>
    <property type="match status" value="5"/>
</dbReference>
<dbReference type="CDD" id="cd19531">
    <property type="entry name" value="LCL_NRPS-like"/>
    <property type="match status" value="3"/>
</dbReference>
<dbReference type="Proteomes" id="UP000292639">
    <property type="component" value="Unassembled WGS sequence"/>
</dbReference>
<evidence type="ECO:0000256" key="5">
    <source>
        <dbReference type="ARBA" id="ARBA00022598"/>
    </source>
</evidence>
<keyword evidence="5" id="KW-0436">Ligase</keyword>
<dbReference type="FunFam" id="3.40.50.980:FF:000002">
    <property type="entry name" value="Enterobactin synthetase component F"/>
    <property type="match status" value="1"/>
</dbReference>